<evidence type="ECO:0000256" key="4">
    <source>
        <dbReference type="ARBA" id="ARBA00023125"/>
    </source>
</evidence>
<keyword evidence="2" id="KW-0611">Plant defense</keyword>
<dbReference type="EMBL" id="MNCJ02000331">
    <property type="protein sequence ID" value="KAF5759754.1"/>
    <property type="molecule type" value="Genomic_DNA"/>
</dbReference>
<evidence type="ECO:0000256" key="2">
    <source>
        <dbReference type="ARBA" id="ARBA00022821"/>
    </source>
</evidence>
<feature type="compositionally biased region" description="Polar residues" evidence="7">
    <location>
        <begin position="133"/>
        <end position="143"/>
    </location>
</feature>
<feature type="region of interest" description="Disordered" evidence="7">
    <location>
        <begin position="91"/>
        <end position="189"/>
    </location>
</feature>
<reference evidence="9" key="3">
    <citation type="submission" date="2020-06" db="EMBL/GenBank/DDBJ databases">
        <title>Helianthus annuus Genome sequencing and assembly Release 2.</title>
        <authorList>
            <person name="Gouzy J."/>
            <person name="Langlade N."/>
            <person name="Munos S."/>
        </authorList>
    </citation>
    <scope>NUCLEOTIDE SEQUENCE</scope>
    <source>
        <tissue evidence="9">Leaves</tissue>
    </source>
</reference>
<dbReference type="PROSITE" id="PS51032">
    <property type="entry name" value="AP2_ERF"/>
    <property type="match status" value="1"/>
</dbReference>
<protein>
    <submittedName>
        <fullName evidence="10">Putative DNA-binding domain-containing protein</fullName>
    </submittedName>
    <submittedName>
        <fullName evidence="9">Transcription factor AP2-EREBP family</fullName>
    </submittedName>
</protein>
<dbReference type="InParanoid" id="A0A251RZX6"/>
<keyword evidence="5" id="KW-0804">Transcription</keyword>
<dbReference type="Pfam" id="PF00847">
    <property type="entry name" value="AP2"/>
    <property type="match status" value="1"/>
</dbReference>
<feature type="region of interest" description="Disordered" evidence="7">
    <location>
        <begin position="375"/>
        <end position="409"/>
    </location>
</feature>
<dbReference type="Gramene" id="mRNA:HanXRQr2_Chr16g0745181">
    <property type="protein sequence ID" value="mRNA:HanXRQr2_Chr16g0745181"/>
    <property type="gene ID" value="HanXRQr2_Chr16g0745181"/>
</dbReference>
<dbReference type="InterPro" id="IPR044808">
    <property type="entry name" value="ERF_plant"/>
</dbReference>
<feature type="compositionally biased region" description="Acidic residues" evidence="7">
    <location>
        <begin position="166"/>
        <end position="183"/>
    </location>
</feature>
<dbReference type="OrthoDB" id="4955136at2759"/>
<dbReference type="EMBL" id="CM007905">
    <property type="protein sequence ID" value="OTF91773.1"/>
    <property type="molecule type" value="Genomic_DNA"/>
</dbReference>
<dbReference type="GO" id="GO:0009873">
    <property type="term" value="P:ethylene-activated signaling pathway"/>
    <property type="evidence" value="ECO:0007669"/>
    <property type="project" value="InterPro"/>
</dbReference>
<dbReference type="GO" id="GO:0005634">
    <property type="term" value="C:nucleus"/>
    <property type="evidence" value="ECO:0007669"/>
    <property type="project" value="UniProtKB-SubCell"/>
</dbReference>
<evidence type="ECO:0000313" key="9">
    <source>
        <dbReference type="EMBL" id="KAF5759754.1"/>
    </source>
</evidence>
<accession>A0A251RZX6</accession>
<reference evidence="10" key="2">
    <citation type="submission" date="2017-02" db="EMBL/GenBank/DDBJ databases">
        <title>Sunflower complete genome.</title>
        <authorList>
            <person name="Langlade N."/>
            <person name="Munos S."/>
        </authorList>
    </citation>
    <scope>NUCLEOTIDE SEQUENCE [LARGE SCALE GENOMIC DNA]</scope>
    <source>
        <tissue evidence="10">Leaves</tissue>
    </source>
</reference>
<feature type="domain" description="AP2/ERF" evidence="8">
    <location>
        <begin position="23"/>
        <end position="80"/>
    </location>
</feature>
<comment type="subcellular location">
    <subcellularLocation>
        <location evidence="1">Nucleus</location>
    </subcellularLocation>
</comment>
<evidence type="ECO:0000256" key="6">
    <source>
        <dbReference type="ARBA" id="ARBA00023242"/>
    </source>
</evidence>
<evidence type="ECO:0000256" key="7">
    <source>
        <dbReference type="SAM" id="MobiDB-lite"/>
    </source>
</evidence>
<name>A0A251RZX6_HELAN</name>
<evidence type="ECO:0000256" key="1">
    <source>
        <dbReference type="ARBA" id="ARBA00004123"/>
    </source>
</evidence>
<sequence length="486" mass="54587">MDCTPGTPNSENTKGVEEVKKIKYRGVRRRPWGKYAAEIRDPKLAARVWLGTFDSAIEAARAYDKAAFEIRGRKASLNFPLEIGGITTPESTNAARKRKKDTVKTMEGEDNGDDTSPINAIKMFDGLGPSPLTAHSSGRSITPLTAHGSGRSISPPCQSPPMGVNNDDDDDDDNDDDDEDDNDDGAKKEKFKWTDQSLLAMCDILNKYLTRNGRNSSFKWTGLQLEFERISQHKFNSVKALKNKYAAMRRTYNLWKLLKNGEINGTGKLDYSDDWWEEKIKENPDYKKIRKKQPSRELQEAWNQLFENVGVDSTVDPNTSGQLHDVSLEVKDDGDDDTLDVSSERTPHSSQFGNLETEETALYSTFINEVRQEDVLPPNQGDRCNQCQKNVNTSTKPTPSPRIKRKMSPTQQRGLNIVNQVGNSSISASIRVINHMVDEGLVASCSELWCFAVSLCEDSVKREIFLSLPDNAGRLAWLRYKQNLGH</sequence>
<dbReference type="Proteomes" id="UP000215914">
    <property type="component" value="Chromosome 16"/>
</dbReference>
<dbReference type="Gene3D" id="3.30.730.10">
    <property type="entry name" value="AP2/ERF domain"/>
    <property type="match status" value="1"/>
</dbReference>
<dbReference type="InterPro" id="IPR036955">
    <property type="entry name" value="AP2/ERF_dom_sf"/>
</dbReference>
<dbReference type="PANTHER" id="PTHR31190:SF167">
    <property type="entry name" value="ETHYLENE-RESPONSIVE TRANSCRIPTION FACTOR ERF112"/>
    <property type="match status" value="1"/>
</dbReference>
<dbReference type="FunFam" id="3.30.730.10:FF:000001">
    <property type="entry name" value="Ethylene-responsive transcription factor 2"/>
    <property type="match status" value="1"/>
</dbReference>
<dbReference type="GO" id="GO:0003677">
    <property type="term" value="F:DNA binding"/>
    <property type="evidence" value="ECO:0007669"/>
    <property type="project" value="UniProtKB-KW"/>
</dbReference>
<dbReference type="SUPFAM" id="SSF54171">
    <property type="entry name" value="DNA-binding domain"/>
    <property type="match status" value="1"/>
</dbReference>
<dbReference type="PRINTS" id="PR00367">
    <property type="entry name" value="ETHRSPELEMNT"/>
</dbReference>
<proteinExistence type="predicted"/>
<keyword evidence="3" id="KW-0805">Transcription regulation</keyword>
<dbReference type="AlphaFoldDB" id="A0A251RZX6"/>
<dbReference type="GO" id="GO:0006952">
    <property type="term" value="P:defense response"/>
    <property type="evidence" value="ECO:0007669"/>
    <property type="project" value="UniProtKB-KW"/>
</dbReference>
<dbReference type="InterPro" id="IPR016177">
    <property type="entry name" value="DNA-bd_dom_sf"/>
</dbReference>
<dbReference type="CDD" id="cd00018">
    <property type="entry name" value="AP2"/>
    <property type="match status" value="1"/>
</dbReference>
<evidence type="ECO:0000256" key="3">
    <source>
        <dbReference type="ARBA" id="ARBA00023015"/>
    </source>
</evidence>
<evidence type="ECO:0000256" key="5">
    <source>
        <dbReference type="ARBA" id="ARBA00023163"/>
    </source>
</evidence>
<dbReference type="GO" id="GO:0003700">
    <property type="term" value="F:DNA-binding transcription factor activity"/>
    <property type="evidence" value="ECO:0007669"/>
    <property type="project" value="InterPro"/>
</dbReference>
<dbReference type="InterPro" id="IPR001471">
    <property type="entry name" value="AP2/ERF_dom"/>
</dbReference>
<evidence type="ECO:0000313" key="10">
    <source>
        <dbReference type="EMBL" id="OTF91773.1"/>
    </source>
</evidence>
<feature type="region of interest" description="Disordered" evidence="7">
    <location>
        <begin position="313"/>
        <end position="352"/>
    </location>
</feature>
<keyword evidence="11" id="KW-1185">Reference proteome</keyword>
<evidence type="ECO:0000259" key="8">
    <source>
        <dbReference type="PROSITE" id="PS51032"/>
    </source>
</evidence>
<evidence type="ECO:0000313" key="11">
    <source>
        <dbReference type="Proteomes" id="UP000215914"/>
    </source>
</evidence>
<dbReference type="SMART" id="SM00380">
    <property type="entry name" value="AP2"/>
    <property type="match status" value="1"/>
</dbReference>
<organism evidence="10 11">
    <name type="scientific">Helianthus annuus</name>
    <name type="common">Common sunflower</name>
    <dbReference type="NCBI Taxonomy" id="4232"/>
    <lineage>
        <taxon>Eukaryota</taxon>
        <taxon>Viridiplantae</taxon>
        <taxon>Streptophyta</taxon>
        <taxon>Embryophyta</taxon>
        <taxon>Tracheophyta</taxon>
        <taxon>Spermatophyta</taxon>
        <taxon>Magnoliopsida</taxon>
        <taxon>eudicotyledons</taxon>
        <taxon>Gunneridae</taxon>
        <taxon>Pentapetalae</taxon>
        <taxon>asterids</taxon>
        <taxon>campanulids</taxon>
        <taxon>Asterales</taxon>
        <taxon>Asteraceae</taxon>
        <taxon>Asteroideae</taxon>
        <taxon>Heliantheae alliance</taxon>
        <taxon>Heliantheae</taxon>
        <taxon>Helianthus</taxon>
    </lineage>
</organism>
<keyword evidence="6" id="KW-0539">Nucleus</keyword>
<keyword evidence="4 10" id="KW-0238">DNA-binding</keyword>
<dbReference type="PANTHER" id="PTHR31190">
    <property type="entry name" value="DNA-BINDING DOMAIN"/>
    <property type="match status" value="1"/>
</dbReference>
<reference evidence="9 11" key="1">
    <citation type="journal article" date="2017" name="Nature">
        <title>The sunflower genome provides insights into oil metabolism, flowering and Asterid evolution.</title>
        <authorList>
            <person name="Badouin H."/>
            <person name="Gouzy J."/>
            <person name="Grassa C.J."/>
            <person name="Murat F."/>
            <person name="Staton S.E."/>
            <person name="Cottret L."/>
            <person name="Lelandais-Briere C."/>
            <person name="Owens G.L."/>
            <person name="Carrere S."/>
            <person name="Mayjonade B."/>
            <person name="Legrand L."/>
            <person name="Gill N."/>
            <person name="Kane N.C."/>
            <person name="Bowers J.E."/>
            <person name="Hubner S."/>
            <person name="Bellec A."/>
            <person name="Berard A."/>
            <person name="Berges H."/>
            <person name="Blanchet N."/>
            <person name="Boniface M.C."/>
            <person name="Brunel D."/>
            <person name="Catrice O."/>
            <person name="Chaidir N."/>
            <person name="Claudel C."/>
            <person name="Donnadieu C."/>
            <person name="Faraut T."/>
            <person name="Fievet G."/>
            <person name="Helmstetter N."/>
            <person name="King M."/>
            <person name="Knapp S.J."/>
            <person name="Lai Z."/>
            <person name="Le Paslier M.C."/>
            <person name="Lippi Y."/>
            <person name="Lorenzon L."/>
            <person name="Mandel J.R."/>
            <person name="Marage G."/>
            <person name="Marchand G."/>
            <person name="Marquand E."/>
            <person name="Bret-Mestries E."/>
            <person name="Morien E."/>
            <person name="Nambeesan S."/>
            <person name="Nguyen T."/>
            <person name="Pegot-Espagnet P."/>
            <person name="Pouilly N."/>
            <person name="Raftis F."/>
            <person name="Sallet E."/>
            <person name="Schiex T."/>
            <person name="Thomas J."/>
            <person name="Vandecasteele C."/>
            <person name="Vares D."/>
            <person name="Vear F."/>
            <person name="Vautrin S."/>
            <person name="Crespi M."/>
            <person name="Mangin B."/>
            <person name="Burke J.M."/>
            <person name="Salse J."/>
            <person name="Munos S."/>
            <person name="Vincourt P."/>
            <person name="Rieseberg L.H."/>
            <person name="Langlade N.B."/>
        </authorList>
    </citation>
    <scope>NUCLEOTIDE SEQUENCE [LARGE SCALE GENOMIC DNA]</scope>
    <source>
        <strain evidence="11">cv. SF193</strain>
        <tissue evidence="9">Leaves</tissue>
    </source>
</reference>
<gene>
    <name evidence="10" type="ORF">HannXRQ_Chr16g0514631</name>
    <name evidence="9" type="ORF">HanXRQr2_Chr16g0745181</name>
</gene>
<feature type="compositionally biased region" description="Polar residues" evidence="7">
    <location>
        <begin position="382"/>
        <end position="397"/>
    </location>
</feature>